<evidence type="ECO:0008006" key="3">
    <source>
        <dbReference type="Google" id="ProtNLM"/>
    </source>
</evidence>
<reference evidence="1 2" key="1">
    <citation type="submission" date="2016-10" db="EMBL/GenBank/DDBJ databases">
        <title>Alkaliphiles isolated from bioreactors.</title>
        <authorList>
            <person name="Salah Z."/>
            <person name="Rout S.P."/>
            <person name="Humphreys P.N."/>
        </authorList>
    </citation>
    <scope>NUCLEOTIDE SEQUENCE [LARGE SCALE GENOMIC DNA]</scope>
    <source>
        <strain evidence="1 2">ZS02</strain>
    </source>
</reference>
<dbReference type="PIRSF" id="PIRSF016481">
    <property type="entry name" value="Pilus_assembly_PilP"/>
    <property type="match status" value="1"/>
</dbReference>
<dbReference type="RefSeq" id="WP_076091448.1">
    <property type="nucleotide sequence ID" value="NZ_MTHD01000001.1"/>
</dbReference>
<evidence type="ECO:0000313" key="1">
    <source>
        <dbReference type="EMBL" id="OMG56366.1"/>
    </source>
</evidence>
<dbReference type="Pfam" id="PF04351">
    <property type="entry name" value="PilP"/>
    <property type="match status" value="1"/>
</dbReference>
<dbReference type="PROSITE" id="PS51257">
    <property type="entry name" value="PROKAR_LIPOPROTEIN"/>
    <property type="match status" value="1"/>
</dbReference>
<protein>
    <recommendedName>
        <fullName evidence="3">Pilus assembly protein PilP</fullName>
    </recommendedName>
</protein>
<evidence type="ECO:0000313" key="2">
    <source>
        <dbReference type="Proteomes" id="UP000187526"/>
    </source>
</evidence>
<name>A0A1R1IC64_9RHOO</name>
<dbReference type="EMBL" id="MTHD01000001">
    <property type="protein sequence ID" value="OMG56366.1"/>
    <property type="molecule type" value="Genomic_DNA"/>
</dbReference>
<comment type="caution">
    <text evidence="1">The sequence shown here is derived from an EMBL/GenBank/DDBJ whole genome shotgun (WGS) entry which is preliminary data.</text>
</comment>
<dbReference type="Gene3D" id="2.30.30.830">
    <property type="match status" value="1"/>
</dbReference>
<proteinExistence type="predicted"/>
<accession>A0A1R1IC64</accession>
<gene>
    <name evidence="1" type="ORF">BJN45_01745</name>
</gene>
<dbReference type="STRING" id="418702.BJN45_01745"/>
<dbReference type="Proteomes" id="UP000187526">
    <property type="component" value="Unassembled WGS sequence"/>
</dbReference>
<sequence>MKHVALVSLCLALVACSGGEHEDLRQWMEDNTKDLRGRITPLPEVKPYEPVPYEVEAQVDPFRASKIEPDSKFRQGAGKGGQFQPDFEAREVRNSVLEKYPLESLSMIGRLVMNNRPIAVIKYEDNVRQVKVGDYLGLDFGMVTEIGENELKLRELIQDSAGDWSERQSSLYLQTTEGSGK</sequence>
<dbReference type="AlphaFoldDB" id="A0A1R1IC64"/>
<dbReference type="InterPro" id="IPR007446">
    <property type="entry name" value="PilP"/>
</dbReference>
<keyword evidence="2" id="KW-1185">Reference proteome</keyword>
<organism evidence="1 2">
    <name type="scientific">Azonexus hydrophilus</name>
    <dbReference type="NCBI Taxonomy" id="418702"/>
    <lineage>
        <taxon>Bacteria</taxon>
        <taxon>Pseudomonadati</taxon>
        <taxon>Pseudomonadota</taxon>
        <taxon>Betaproteobacteria</taxon>
        <taxon>Rhodocyclales</taxon>
        <taxon>Azonexaceae</taxon>
        <taxon>Azonexus</taxon>
    </lineage>
</organism>